<evidence type="ECO:0000313" key="1">
    <source>
        <dbReference type="EMBL" id="SUQ39513.1"/>
    </source>
</evidence>
<name>A0A380SD20_YERPU</name>
<accession>A0A380SD20</accession>
<dbReference type="Proteomes" id="UP000255087">
    <property type="component" value="Unassembled WGS sequence"/>
</dbReference>
<organism evidence="1 2">
    <name type="scientific">Yersinia pseudotuberculosis</name>
    <dbReference type="NCBI Taxonomy" id="633"/>
    <lineage>
        <taxon>Bacteria</taxon>
        <taxon>Pseudomonadati</taxon>
        <taxon>Pseudomonadota</taxon>
        <taxon>Gammaproteobacteria</taxon>
        <taxon>Enterobacterales</taxon>
        <taxon>Yersiniaceae</taxon>
        <taxon>Yersinia</taxon>
    </lineage>
</organism>
<proteinExistence type="predicted"/>
<sequence>MNTIMVTQRLEDFGKRKPTPYAFREWLYRLNRKDKLPRGKYFKGKVGGKPLVILDEFYFGFGNKHNEHYSNVRNYQSNLENKDNLGLPNNLK</sequence>
<gene>
    <name evidence="1" type="ORF">NCTC8580_04742</name>
</gene>
<evidence type="ECO:0000313" key="2">
    <source>
        <dbReference type="Proteomes" id="UP000255087"/>
    </source>
</evidence>
<dbReference type="AlphaFoldDB" id="A0A380SD20"/>
<dbReference type="EMBL" id="UHJC01000002">
    <property type="protein sequence ID" value="SUQ39513.1"/>
    <property type="molecule type" value="Genomic_DNA"/>
</dbReference>
<protein>
    <submittedName>
        <fullName evidence="1">Uncharacterized protein</fullName>
    </submittedName>
</protein>
<reference evidence="1 2" key="1">
    <citation type="submission" date="2018-06" db="EMBL/GenBank/DDBJ databases">
        <authorList>
            <consortium name="Pathogen Informatics"/>
            <person name="Doyle S."/>
        </authorList>
    </citation>
    <scope>NUCLEOTIDE SEQUENCE [LARGE SCALE GENOMIC DNA]</scope>
    <source>
        <strain evidence="1 2">NCTC8580</strain>
    </source>
</reference>